<reference evidence="1" key="1">
    <citation type="submission" date="2023-04" db="EMBL/GenBank/DDBJ databases">
        <title>A chromosome-level genome assembly of the parasitoid wasp Eretmocerus hayati.</title>
        <authorList>
            <person name="Zhong Y."/>
            <person name="Liu S."/>
            <person name="Liu Y."/>
        </authorList>
    </citation>
    <scope>NUCLEOTIDE SEQUENCE</scope>
    <source>
        <strain evidence="1">ZJU_SS_LIU_2023</strain>
    </source>
</reference>
<evidence type="ECO:0000313" key="2">
    <source>
        <dbReference type="Proteomes" id="UP001239111"/>
    </source>
</evidence>
<dbReference type="Proteomes" id="UP001239111">
    <property type="component" value="Chromosome 4"/>
</dbReference>
<organism evidence="1 2">
    <name type="scientific">Eretmocerus hayati</name>
    <dbReference type="NCBI Taxonomy" id="131215"/>
    <lineage>
        <taxon>Eukaryota</taxon>
        <taxon>Metazoa</taxon>
        <taxon>Ecdysozoa</taxon>
        <taxon>Arthropoda</taxon>
        <taxon>Hexapoda</taxon>
        <taxon>Insecta</taxon>
        <taxon>Pterygota</taxon>
        <taxon>Neoptera</taxon>
        <taxon>Endopterygota</taxon>
        <taxon>Hymenoptera</taxon>
        <taxon>Apocrita</taxon>
        <taxon>Proctotrupomorpha</taxon>
        <taxon>Chalcidoidea</taxon>
        <taxon>Aphelinidae</taxon>
        <taxon>Aphelininae</taxon>
        <taxon>Eretmocerus</taxon>
    </lineage>
</organism>
<protein>
    <submittedName>
        <fullName evidence="1">Uncharacterized protein</fullName>
    </submittedName>
</protein>
<dbReference type="EMBL" id="CM056744">
    <property type="protein sequence ID" value="KAJ8664509.1"/>
    <property type="molecule type" value="Genomic_DNA"/>
</dbReference>
<name>A0ACC2N081_9HYME</name>
<keyword evidence="2" id="KW-1185">Reference proteome</keyword>
<proteinExistence type="predicted"/>
<sequence>MFEVLMSRRTKKAYDAVFKHIKSVCGFDELKVAMCDFEQPMRSAFAVYWPNVSVVGCNVHFDRAIYRKLKDLKINMSNGDVKKYIGRILALAFLPADIIEDTYYSIKEEMPTSIRLILDELCKYFEKFWIKIVTPGGFSIFGLFQRSNNISEQLNSKYLQYMGRAPSPCKFSNSPNGGSSSEEEENGSEKEDGSEEGLDLEHYTREESTDSVENSADEEDDEDGIQNNGLQSVQEPNSEGDMLVEVEIHDVAEDCDYLNDVHDTTMEALNVNNKKLDKPLDRALPRSWGGGKNLQMQSSMKSIRTSPVLNILKMISQLK</sequence>
<comment type="caution">
    <text evidence="1">The sequence shown here is derived from an EMBL/GenBank/DDBJ whole genome shotgun (WGS) entry which is preliminary data.</text>
</comment>
<gene>
    <name evidence="1" type="ORF">QAD02_006171</name>
</gene>
<evidence type="ECO:0000313" key="1">
    <source>
        <dbReference type="EMBL" id="KAJ8664509.1"/>
    </source>
</evidence>
<accession>A0ACC2N081</accession>